<sequence>GSKVLRDLQGLVFVKMKEKTLEQLQAIIDRMKEYDAGTADLTAVSA</sequence>
<evidence type="ECO:0000313" key="1">
    <source>
        <dbReference type="EMBL" id="KKM93501.1"/>
    </source>
</evidence>
<accession>A0A0F9M2C4</accession>
<protein>
    <submittedName>
        <fullName evidence="1">Uncharacterized protein</fullName>
    </submittedName>
</protein>
<dbReference type="AlphaFoldDB" id="A0A0F9M2C4"/>
<proteinExistence type="predicted"/>
<comment type="caution">
    <text evidence="1">The sequence shown here is derived from an EMBL/GenBank/DDBJ whole genome shotgun (WGS) entry which is preliminary data.</text>
</comment>
<feature type="non-terminal residue" evidence="1">
    <location>
        <position position="1"/>
    </location>
</feature>
<gene>
    <name evidence="1" type="ORF">LCGC14_1207630</name>
</gene>
<organism evidence="1">
    <name type="scientific">marine sediment metagenome</name>
    <dbReference type="NCBI Taxonomy" id="412755"/>
    <lineage>
        <taxon>unclassified sequences</taxon>
        <taxon>metagenomes</taxon>
        <taxon>ecological metagenomes</taxon>
    </lineage>
</organism>
<reference evidence="1" key="1">
    <citation type="journal article" date="2015" name="Nature">
        <title>Complex archaea that bridge the gap between prokaryotes and eukaryotes.</title>
        <authorList>
            <person name="Spang A."/>
            <person name="Saw J.H."/>
            <person name="Jorgensen S.L."/>
            <person name="Zaremba-Niedzwiedzka K."/>
            <person name="Martijn J."/>
            <person name="Lind A.E."/>
            <person name="van Eijk R."/>
            <person name="Schleper C."/>
            <person name="Guy L."/>
            <person name="Ettema T.J."/>
        </authorList>
    </citation>
    <scope>NUCLEOTIDE SEQUENCE</scope>
</reference>
<dbReference type="EMBL" id="LAZR01006257">
    <property type="protein sequence ID" value="KKM93501.1"/>
    <property type="molecule type" value="Genomic_DNA"/>
</dbReference>
<name>A0A0F9M2C4_9ZZZZ</name>